<dbReference type="EMBL" id="CP011097">
    <property type="protein sequence ID" value="AJZ75091.1"/>
    <property type="molecule type" value="Genomic_DNA"/>
</dbReference>
<dbReference type="STRING" id="1603555.SU86_000320"/>
<dbReference type="InterPro" id="IPR008972">
    <property type="entry name" value="Cupredoxin"/>
</dbReference>
<keyword evidence="1" id="KW-1133">Transmembrane helix</keyword>
<keyword evidence="4" id="KW-1185">Reference proteome</keyword>
<feature type="domain" description="EfeO-type cupredoxin-like" evidence="2">
    <location>
        <begin position="84"/>
        <end position="152"/>
    </location>
</feature>
<accession>A0A3G1B538</accession>
<dbReference type="Proteomes" id="UP000266745">
    <property type="component" value="Chromosome"/>
</dbReference>
<organism evidence="3 4">
    <name type="scientific">Candidatus Nitrosotenuis cloacae</name>
    <dbReference type="NCBI Taxonomy" id="1603555"/>
    <lineage>
        <taxon>Archaea</taxon>
        <taxon>Nitrososphaerota</taxon>
        <taxon>Candidatus Nitrosotenuis</taxon>
    </lineage>
</organism>
<dbReference type="InterPro" id="IPR028096">
    <property type="entry name" value="EfeO_Cupredoxin"/>
</dbReference>
<keyword evidence="1" id="KW-0812">Transmembrane</keyword>
<evidence type="ECO:0000256" key="1">
    <source>
        <dbReference type="SAM" id="Phobius"/>
    </source>
</evidence>
<proteinExistence type="predicted"/>
<dbReference type="Pfam" id="PF13473">
    <property type="entry name" value="Cupredoxin_1"/>
    <property type="match status" value="1"/>
</dbReference>
<reference evidence="3 4" key="1">
    <citation type="journal article" date="2016" name="Sci. Rep.">
        <title>A novel ammonia-oxidizing archaeon from wastewater treatment plant: Its enrichment, physiological and genomic characteristics.</title>
        <authorList>
            <person name="Li Y."/>
            <person name="Ding K."/>
            <person name="Wen X."/>
            <person name="Zhang B."/>
            <person name="Shen B."/>
            <person name="Yang Y."/>
        </authorList>
    </citation>
    <scope>NUCLEOTIDE SEQUENCE [LARGE SCALE GENOMIC DNA]</scope>
    <source>
        <strain evidence="3 4">SAT1</strain>
    </source>
</reference>
<evidence type="ECO:0000259" key="2">
    <source>
        <dbReference type="Pfam" id="PF13473"/>
    </source>
</evidence>
<name>A0A3G1B538_9ARCH</name>
<protein>
    <recommendedName>
        <fullName evidence="2">EfeO-type cupredoxin-like domain-containing protein</fullName>
    </recommendedName>
</protein>
<evidence type="ECO:0000313" key="3">
    <source>
        <dbReference type="EMBL" id="AJZ75091.1"/>
    </source>
</evidence>
<dbReference type="KEGG" id="tah:SU86_000320"/>
<keyword evidence="1" id="KW-0472">Membrane</keyword>
<evidence type="ECO:0000313" key="4">
    <source>
        <dbReference type="Proteomes" id="UP000266745"/>
    </source>
</evidence>
<dbReference type="RefSeq" id="WP_048187459.1">
    <property type="nucleotide sequence ID" value="NZ_CP011097.1"/>
</dbReference>
<feature type="transmembrane region" description="Helical" evidence="1">
    <location>
        <begin position="12"/>
        <end position="34"/>
    </location>
</feature>
<sequence length="155" mass="17194">MSKQKPKGRKINRMSIIAIIGGILISSTVGYALINSMIPVNGDGPVFGFPENIYIKSIHSDQGFVFSSHSGAKKSISPTHVAPTIHLTKDQLATIRFMNEDKTSKHNFNIDEFNVHTKDLDYFQPESVTFIANKAGTFQYHCTIHPEMSGAIQIQ</sequence>
<gene>
    <name evidence="3" type="ORF">SU86_000320</name>
</gene>
<dbReference type="AlphaFoldDB" id="A0A3G1B538"/>
<dbReference type="Gene3D" id="2.60.40.420">
    <property type="entry name" value="Cupredoxins - blue copper proteins"/>
    <property type="match status" value="1"/>
</dbReference>
<dbReference type="GeneID" id="24874820"/>
<dbReference type="SUPFAM" id="SSF49503">
    <property type="entry name" value="Cupredoxins"/>
    <property type="match status" value="1"/>
</dbReference>